<dbReference type="Gene3D" id="1.10.287.950">
    <property type="entry name" value="Methyl-accepting chemotaxis protein"/>
    <property type="match status" value="1"/>
</dbReference>
<evidence type="ECO:0000256" key="2">
    <source>
        <dbReference type="PROSITE-ProRule" id="PRU00284"/>
    </source>
</evidence>
<dbReference type="SUPFAM" id="SSF58104">
    <property type="entry name" value="Methyl-accepting chemotaxis protein (MCP) signaling domain"/>
    <property type="match status" value="1"/>
</dbReference>
<keyword evidence="4" id="KW-1133">Transmembrane helix</keyword>
<keyword evidence="4" id="KW-0472">Membrane</keyword>
<feature type="transmembrane region" description="Helical" evidence="4">
    <location>
        <begin position="37"/>
        <end position="59"/>
    </location>
</feature>
<evidence type="ECO:0000256" key="3">
    <source>
        <dbReference type="SAM" id="Coils"/>
    </source>
</evidence>
<dbReference type="InterPro" id="IPR004089">
    <property type="entry name" value="MCPsignal_dom"/>
</dbReference>
<keyword evidence="4" id="KW-0812">Transmembrane</keyword>
<dbReference type="PROSITE" id="PS50111">
    <property type="entry name" value="CHEMOTAXIS_TRANSDUC_2"/>
    <property type="match status" value="1"/>
</dbReference>
<dbReference type="SMART" id="SM00283">
    <property type="entry name" value="MA"/>
    <property type="match status" value="1"/>
</dbReference>
<sequence length="492" mass="54902">MKTDQRELEKRNRLIVWLLWVSLGLGMIANLNGSVPIEMIITLGVSGIITVGIVHFLSFKKIITAQLQYVVVAALSLIAFLIVLTNQSFSIYLILYFNLAIISLYHNYKSILAMGVSGVILTNYFFFVYSDTMFAGYGTGTLVSINLFMVLVTMVLVVQSRIGGKMMDTVLDSREKDRQNQEKLNLILNKTNSSVGAMTEFGEMLNQNITQTVTISNELEEAFLNISAGSEEQSNSLSSITMNFQDYNEAIRNVYSLSEKMRSITSETFSETIKGEEEVSKLKQELSNVRRIVSQTNKMLEDLNEQNEKISGIVNVINGITAQTNLLALNASIEAARAGEHGRGFAVVADEVRKLAEHSSQSTDEIVSILEQVRENSKEVTEEVTLGNQAIQDSEAAMGYVENAFDLIHTRAEVGMTEAEKIEETAKVLKESSDHIAKEMEQISSVTEETVASIEEITSSLEEQNRRIETISTDFKNFESKNNELQEILNNR</sequence>
<dbReference type="EMBL" id="JAHQCR010000062">
    <property type="protein sequence ID" value="MBU9722831.1"/>
    <property type="molecule type" value="Genomic_DNA"/>
</dbReference>
<evidence type="ECO:0000313" key="7">
    <source>
        <dbReference type="Proteomes" id="UP000790580"/>
    </source>
</evidence>
<name>A0ABS6JW53_9BACI</name>
<evidence type="ECO:0000259" key="5">
    <source>
        <dbReference type="PROSITE" id="PS50111"/>
    </source>
</evidence>
<feature type="transmembrane region" description="Helical" evidence="4">
    <location>
        <begin position="135"/>
        <end position="158"/>
    </location>
</feature>
<keyword evidence="3" id="KW-0175">Coiled coil</keyword>
<feature type="transmembrane region" description="Helical" evidence="4">
    <location>
        <begin position="12"/>
        <end position="31"/>
    </location>
</feature>
<dbReference type="Pfam" id="PF00015">
    <property type="entry name" value="MCPsignal"/>
    <property type="match status" value="1"/>
</dbReference>
<feature type="coiled-coil region" evidence="3">
    <location>
        <begin position="454"/>
        <end position="481"/>
    </location>
</feature>
<gene>
    <name evidence="6" type="ORF">KS407_15550</name>
</gene>
<proteinExistence type="predicted"/>
<protein>
    <submittedName>
        <fullName evidence="6">Methyl-accepting chemotaxis protein</fullName>
    </submittedName>
</protein>
<keyword evidence="7" id="KW-1185">Reference proteome</keyword>
<accession>A0ABS6JW53</accession>
<evidence type="ECO:0000256" key="4">
    <source>
        <dbReference type="SAM" id="Phobius"/>
    </source>
</evidence>
<evidence type="ECO:0000256" key="1">
    <source>
        <dbReference type="ARBA" id="ARBA00023224"/>
    </source>
</evidence>
<keyword evidence="1 2" id="KW-0807">Transducer</keyword>
<feature type="transmembrane region" description="Helical" evidence="4">
    <location>
        <begin position="112"/>
        <end position="129"/>
    </location>
</feature>
<reference evidence="6 7" key="1">
    <citation type="submission" date="2021-06" db="EMBL/GenBank/DDBJ databases">
        <title>Bacillus sp. RD4P76, an endophyte from a halophyte.</title>
        <authorList>
            <person name="Sun J.-Q."/>
        </authorList>
    </citation>
    <scope>NUCLEOTIDE SEQUENCE [LARGE SCALE GENOMIC DNA]</scope>
    <source>
        <strain evidence="6 7">JCM 17098</strain>
    </source>
</reference>
<dbReference type="PANTHER" id="PTHR32089:SF112">
    <property type="entry name" value="LYSOZYME-LIKE PROTEIN-RELATED"/>
    <property type="match status" value="1"/>
</dbReference>
<dbReference type="Proteomes" id="UP000790580">
    <property type="component" value="Unassembled WGS sequence"/>
</dbReference>
<feature type="domain" description="Methyl-accepting transducer" evidence="5">
    <location>
        <begin position="208"/>
        <end position="465"/>
    </location>
</feature>
<feature type="transmembrane region" description="Helical" evidence="4">
    <location>
        <begin position="66"/>
        <end position="83"/>
    </location>
</feature>
<dbReference type="PANTHER" id="PTHR32089">
    <property type="entry name" value="METHYL-ACCEPTING CHEMOTAXIS PROTEIN MCPB"/>
    <property type="match status" value="1"/>
</dbReference>
<evidence type="ECO:0000313" key="6">
    <source>
        <dbReference type="EMBL" id="MBU9722831.1"/>
    </source>
</evidence>
<organism evidence="6 7">
    <name type="scientific">Evansella alkalicola</name>
    <dbReference type="NCBI Taxonomy" id="745819"/>
    <lineage>
        <taxon>Bacteria</taxon>
        <taxon>Bacillati</taxon>
        <taxon>Bacillota</taxon>
        <taxon>Bacilli</taxon>
        <taxon>Bacillales</taxon>
        <taxon>Bacillaceae</taxon>
        <taxon>Evansella</taxon>
    </lineage>
</organism>
<comment type="caution">
    <text evidence="6">The sequence shown here is derived from an EMBL/GenBank/DDBJ whole genome shotgun (WGS) entry which is preliminary data.</text>
</comment>